<dbReference type="GO" id="GO:0001508">
    <property type="term" value="P:action potential"/>
    <property type="evidence" value="ECO:0007669"/>
    <property type="project" value="TreeGrafter"/>
</dbReference>
<name>A0AAX1K255_STRMG</name>
<evidence type="ECO:0000256" key="1">
    <source>
        <dbReference type="ARBA" id="ARBA00004141"/>
    </source>
</evidence>
<organism evidence="13 14">
    <name type="scientific">Streptococcus mutans</name>
    <dbReference type="NCBI Taxonomy" id="1309"/>
    <lineage>
        <taxon>Bacteria</taxon>
        <taxon>Bacillati</taxon>
        <taxon>Bacillota</taxon>
        <taxon>Bacilli</taxon>
        <taxon>Lactobacillales</taxon>
        <taxon>Streptococcaceae</taxon>
        <taxon>Streptococcus</taxon>
    </lineage>
</organism>
<evidence type="ECO:0000256" key="8">
    <source>
        <dbReference type="ARBA" id="ARBA00023065"/>
    </source>
</evidence>
<keyword evidence="6" id="KW-0630">Potassium</keyword>
<evidence type="ECO:0000259" key="12">
    <source>
        <dbReference type="Pfam" id="PF00520"/>
    </source>
</evidence>
<evidence type="ECO:0000313" key="13">
    <source>
        <dbReference type="EMBL" id="QQL47204.1"/>
    </source>
</evidence>
<keyword evidence="4 11" id="KW-0812">Transmembrane</keyword>
<feature type="transmembrane region" description="Helical" evidence="11">
    <location>
        <begin position="177"/>
        <end position="195"/>
    </location>
</feature>
<evidence type="ECO:0000313" key="14">
    <source>
        <dbReference type="Proteomes" id="UP000595884"/>
    </source>
</evidence>
<keyword evidence="9 11" id="KW-0472">Membrane</keyword>
<evidence type="ECO:0000256" key="5">
    <source>
        <dbReference type="ARBA" id="ARBA00022826"/>
    </source>
</evidence>
<evidence type="ECO:0000256" key="9">
    <source>
        <dbReference type="ARBA" id="ARBA00023136"/>
    </source>
</evidence>
<feature type="transmembrane region" description="Helical" evidence="11">
    <location>
        <begin position="21"/>
        <end position="39"/>
    </location>
</feature>
<dbReference type="EMBL" id="CP066294">
    <property type="protein sequence ID" value="QQL47204.1"/>
    <property type="molecule type" value="Genomic_DNA"/>
</dbReference>
<keyword evidence="10" id="KW-0407">Ion channel</keyword>
<dbReference type="GO" id="GO:0005249">
    <property type="term" value="F:voltage-gated potassium channel activity"/>
    <property type="evidence" value="ECO:0007669"/>
    <property type="project" value="InterPro"/>
</dbReference>
<feature type="transmembrane region" description="Helical" evidence="11">
    <location>
        <begin position="79"/>
        <end position="102"/>
    </location>
</feature>
<evidence type="ECO:0000256" key="10">
    <source>
        <dbReference type="ARBA" id="ARBA00023303"/>
    </source>
</evidence>
<evidence type="ECO:0000256" key="4">
    <source>
        <dbReference type="ARBA" id="ARBA00022692"/>
    </source>
</evidence>
<keyword evidence="8" id="KW-0406">Ion transport</keyword>
<feature type="transmembrane region" description="Helical" evidence="11">
    <location>
        <begin position="201"/>
        <end position="226"/>
    </location>
</feature>
<evidence type="ECO:0000256" key="7">
    <source>
        <dbReference type="ARBA" id="ARBA00022989"/>
    </source>
</evidence>
<dbReference type="SUPFAM" id="SSF81324">
    <property type="entry name" value="Voltage-gated potassium channels"/>
    <property type="match status" value="1"/>
</dbReference>
<feature type="transmembrane region" description="Helical" evidence="11">
    <location>
        <begin position="144"/>
        <end position="165"/>
    </location>
</feature>
<reference evidence="14" key="1">
    <citation type="submission" date="2020-12" db="EMBL/GenBank/DDBJ databases">
        <authorList>
            <person name="Wen Z.T."/>
        </authorList>
    </citation>
    <scope>NUCLEOTIDE SEQUENCE [LARGE SCALE GENOMIC DNA]</scope>
    <source>
        <strain evidence="14">27-3</strain>
    </source>
</reference>
<protein>
    <submittedName>
        <fullName evidence="13">Ion transporter</fullName>
    </submittedName>
</protein>
<dbReference type="Pfam" id="PF00520">
    <property type="entry name" value="Ion_trans"/>
    <property type="match status" value="1"/>
</dbReference>
<dbReference type="PANTHER" id="PTHR11537:SF254">
    <property type="entry name" value="POTASSIUM VOLTAGE-GATED CHANNEL PROTEIN SHAB"/>
    <property type="match status" value="1"/>
</dbReference>
<comment type="subcellular location">
    <subcellularLocation>
        <location evidence="1">Membrane</location>
        <topology evidence="1">Multi-pass membrane protein</topology>
    </subcellularLocation>
</comment>
<dbReference type="PRINTS" id="PR00169">
    <property type="entry name" value="KCHANNEL"/>
</dbReference>
<dbReference type="Gene3D" id="1.10.287.70">
    <property type="match status" value="1"/>
</dbReference>
<evidence type="ECO:0000256" key="6">
    <source>
        <dbReference type="ARBA" id="ARBA00022958"/>
    </source>
</evidence>
<keyword evidence="7 11" id="KW-1133">Transmembrane helix</keyword>
<proteinExistence type="predicted"/>
<keyword evidence="3" id="KW-0633">Potassium transport</keyword>
<dbReference type="PANTHER" id="PTHR11537">
    <property type="entry name" value="VOLTAGE-GATED POTASSIUM CHANNEL"/>
    <property type="match status" value="1"/>
</dbReference>
<evidence type="ECO:0000256" key="2">
    <source>
        <dbReference type="ARBA" id="ARBA00022448"/>
    </source>
</evidence>
<evidence type="ECO:0000256" key="3">
    <source>
        <dbReference type="ARBA" id="ARBA00022538"/>
    </source>
</evidence>
<feature type="domain" description="Ion transport" evidence="12">
    <location>
        <begin position="20"/>
        <end position="228"/>
    </location>
</feature>
<dbReference type="InterPro" id="IPR005821">
    <property type="entry name" value="Ion_trans_dom"/>
</dbReference>
<dbReference type="AlphaFoldDB" id="A0AAX1K255"/>
<keyword evidence="5" id="KW-0631">Potassium channel</keyword>
<gene>
    <name evidence="13" type="ORF">IGS65_009215</name>
</gene>
<dbReference type="InterPro" id="IPR028325">
    <property type="entry name" value="VG_K_chnl"/>
</dbReference>
<keyword evidence="2" id="KW-0813">Transport</keyword>
<accession>A0AAX1K255</accession>
<evidence type="ECO:0000256" key="11">
    <source>
        <dbReference type="SAM" id="Phobius"/>
    </source>
</evidence>
<sequence length="234" mass="26517">MRQTIYEIIDSKDNDSTVGKCYNAFMILTISFSLLPLTVKTDSEWKYNIDNITSLLFLIDYLLRFCTADFHLNKGKLSFLYYPFTPLAIIDLLCLSPSVLLWNNSLKLLKIVRFTRMLRLFKIIRHSKNITIILNVLKKQKDSLVIVGIFSLGYIFLSALIIFNVEPNTFPSSFDAIYWATISLTTVGYGDIFAVSTIGKIITMFSSLIGVAIVALPAGIITAGYMEEIQNHKK</sequence>
<dbReference type="GO" id="GO:0008076">
    <property type="term" value="C:voltage-gated potassium channel complex"/>
    <property type="evidence" value="ECO:0007669"/>
    <property type="project" value="InterPro"/>
</dbReference>
<dbReference type="Proteomes" id="UP000595884">
    <property type="component" value="Chromosome"/>
</dbReference>
<dbReference type="RefSeq" id="WP_002304964.1">
    <property type="nucleotide sequence ID" value="NZ_CP066294.2"/>
</dbReference>